<dbReference type="Pfam" id="PF00290">
    <property type="entry name" value="Trp_syntA"/>
    <property type="match status" value="2"/>
</dbReference>
<reference evidence="10 11" key="1">
    <citation type="submission" date="2018-09" db="EMBL/GenBank/DDBJ databases">
        <title>Genome sequencing of strain 6GH32-13.</title>
        <authorList>
            <person name="Weon H.-Y."/>
            <person name="Heo J."/>
            <person name="Kwon S.-W."/>
        </authorList>
    </citation>
    <scope>NUCLEOTIDE SEQUENCE [LARGE SCALE GENOMIC DNA]</scope>
    <source>
        <strain evidence="10 11">5GH32-13</strain>
    </source>
</reference>
<dbReference type="GO" id="GO:0005829">
    <property type="term" value="C:cytosol"/>
    <property type="evidence" value="ECO:0007669"/>
    <property type="project" value="TreeGrafter"/>
</dbReference>
<comment type="subunit">
    <text evidence="2 8">Tetramer of two alpha and two beta chains.</text>
</comment>
<dbReference type="PROSITE" id="PS00167">
    <property type="entry name" value="TRP_SYNTHASE_ALPHA"/>
    <property type="match status" value="1"/>
</dbReference>
<evidence type="ECO:0000313" key="11">
    <source>
        <dbReference type="Proteomes" id="UP000263900"/>
    </source>
</evidence>
<comment type="function">
    <text evidence="8">The alpha subunit is responsible for the aldol cleavage of indoleglycerol phosphate to indole and glyceraldehyde 3-phosphate.</text>
</comment>
<comment type="similarity">
    <text evidence="8 9">Belongs to the TrpA family.</text>
</comment>
<comment type="pathway">
    <text evidence="1 8">Amino-acid biosynthesis; L-tryptophan biosynthesis; L-tryptophan from chorismate: step 5/5.</text>
</comment>
<dbReference type="EMBL" id="CP032157">
    <property type="protein sequence ID" value="AXY78339.1"/>
    <property type="molecule type" value="Genomic_DNA"/>
</dbReference>
<dbReference type="AlphaFoldDB" id="A0A3B7MYQ1"/>
<dbReference type="InterPro" id="IPR018204">
    <property type="entry name" value="Trp_synthase_alpha_AS"/>
</dbReference>
<evidence type="ECO:0000256" key="8">
    <source>
        <dbReference type="HAMAP-Rule" id="MF_00131"/>
    </source>
</evidence>
<dbReference type="PANTHER" id="PTHR43406">
    <property type="entry name" value="TRYPTOPHAN SYNTHASE, ALPHA CHAIN"/>
    <property type="match status" value="1"/>
</dbReference>
<keyword evidence="5 8" id="KW-0057">Aromatic amino acid biosynthesis</keyword>
<feature type="active site" description="Proton acceptor" evidence="8">
    <location>
        <position position="57"/>
    </location>
</feature>
<dbReference type="GO" id="GO:0004834">
    <property type="term" value="F:tryptophan synthase activity"/>
    <property type="evidence" value="ECO:0007669"/>
    <property type="project" value="UniProtKB-UniRule"/>
</dbReference>
<proteinExistence type="inferred from homology"/>
<dbReference type="InterPro" id="IPR002028">
    <property type="entry name" value="Trp_synthase_suA"/>
</dbReference>
<dbReference type="Proteomes" id="UP000263900">
    <property type="component" value="Chromosome"/>
</dbReference>
<protein>
    <recommendedName>
        <fullName evidence="8">Tryptophan synthase alpha chain</fullName>
        <ecNumber evidence="8">4.2.1.20</ecNumber>
    </recommendedName>
</protein>
<sequence>MSRIQELFKRKKDHVLNIYCTAGYPQADSTLPVMQALQDNGANLIELGMPYSDPLADGPVIQASSSIALANGMTIKKLFAQLKDMRSKKGTVDAEGGGSGGLRGGHIHVPVILMGYMNPVLQYGFEKFCADAAAVGIDGLILPDLPEHEFETEYGPIIKKYGLDFIFLVTPETSAERIRKLNALSTGFLYAVSSSSTTGKDKDMGGVSAYLQRLQDMKLSNPILVGFGIKDKASFEAACAYTQGAIIGTAFIQALENKMEKEVPAAIEQFLNKVLQ</sequence>
<evidence type="ECO:0000256" key="3">
    <source>
        <dbReference type="ARBA" id="ARBA00022605"/>
    </source>
</evidence>
<dbReference type="KEGG" id="pseg:D3H65_32020"/>
<dbReference type="PANTHER" id="PTHR43406:SF1">
    <property type="entry name" value="TRYPTOPHAN SYNTHASE ALPHA CHAIN, CHLOROPLASTIC"/>
    <property type="match status" value="1"/>
</dbReference>
<name>A0A3B7MYQ1_9BACT</name>
<gene>
    <name evidence="8" type="primary">trpA</name>
    <name evidence="10" type="ORF">D3H65_32020</name>
</gene>
<keyword evidence="11" id="KW-1185">Reference proteome</keyword>
<dbReference type="EC" id="4.2.1.20" evidence="8"/>
<keyword evidence="6 8" id="KW-0456">Lyase</keyword>
<accession>A0A3B7MYQ1</accession>
<dbReference type="UniPathway" id="UPA00035">
    <property type="reaction ID" value="UER00044"/>
</dbReference>
<organism evidence="10 11">
    <name type="scientific">Paraflavitalea soli</name>
    <dbReference type="NCBI Taxonomy" id="2315862"/>
    <lineage>
        <taxon>Bacteria</taxon>
        <taxon>Pseudomonadati</taxon>
        <taxon>Bacteroidota</taxon>
        <taxon>Chitinophagia</taxon>
        <taxon>Chitinophagales</taxon>
        <taxon>Chitinophagaceae</taxon>
        <taxon>Paraflavitalea</taxon>
    </lineage>
</organism>
<dbReference type="Gene3D" id="3.20.20.70">
    <property type="entry name" value="Aldolase class I"/>
    <property type="match status" value="1"/>
</dbReference>
<keyword evidence="4 8" id="KW-0822">Tryptophan biosynthesis</keyword>
<dbReference type="RefSeq" id="WP_119054211.1">
    <property type="nucleotide sequence ID" value="NZ_CP032157.1"/>
</dbReference>
<evidence type="ECO:0000256" key="5">
    <source>
        <dbReference type="ARBA" id="ARBA00023141"/>
    </source>
</evidence>
<feature type="active site" description="Proton acceptor" evidence="8">
    <location>
        <position position="46"/>
    </location>
</feature>
<dbReference type="SUPFAM" id="SSF51366">
    <property type="entry name" value="Ribulose-phoshate binding barrel"/>
    <property type="match status" value="1"/>
</dbReference>
<evidence type="ECO:0000256" key="2">
    <source>
        <dbReference type="ARBA" id="ARBA00011270"/>
    </source>
</evidence>
<evidence type="ECO:0000256" key="4">
    <source>
        <dbReference type="ARBA" id="ARBA00022822"/>
    </source>
</evidence>
<keyword evidence="3 8" id="KW-0028">Amino-acid biosynthesis</keyword>
<evidence type="ECO:0000313" key="10">
    <source>
        <dbReference type="EMBL" id="AXY78339.1"/>
    </source>
</evidence>
<dbReference type="InterPro" id="IPR013785">
    <property type="entry name" value="Aldolase_TIM"/>
</dbReference>
<dbReference type="CDD" id="cd04724">
    <property type="entry name" value="Tryptophan_synthase_alpha"/>
    <property type="match status" value="1"/>
</dbReference>
<comment type="catalytic activity">
    <reaction evidence="7 8">
        <text>(1S,2R)-1-C-(indol-3-yl)glycerol 3-phosphate + L-serine = D-glyceraldehyde 3-phosphate + L-tryptophan + H2O</text>
        <dbReference type="Rhea" id="RHEA:10532"/>
        <dbReference type="ChEBI" id="CHEBI:15377"/>
        <dbReference type="ChEBI" id="CHEBI:33384"/>
        <dbReference type="ChEBI" id="CHEBI:57912"/>
        <dbReference type="ChEBI" id="CHEBI:58866"/>
        <dbReference type="ChEBI" id="CHEBI:59776"/>
        <dbReference type="EC" id="4.2.1.20"/>
    </reaction>
</comment>
<dbReference type="OrthoDB" id="9804578at2"/>
<evidence type="ECO:0000256" key="7">
    <source>
        <dbReference type="ARBA" id="ARBA00049047"/>
    </source>
</evidence>
<dbReference type="InterPro" id="IPR011060">
    <property type="entry name" value="RibuloseP-bd_barrel"/>
</dbReference>
<dbReference type="NCBIfam" id="TIGR00262">
    <property type="entry name" value="trpA"/>
    <property type="match status" value="1"/>
</dbReference>
<evidence type="ECO:0000256" key="6">
    <source>
        <dbReference type="ARBA" id="ARBA00023239"/>
    </source>
</evidence>
<dbReference type="HAMAP" id="MF_00131">
    <property type="entry name" value="Trp_synth_alpha"/>
    <property type="match status" value="1"/>
</dbReference>
<evidence type="ECO:0000256" key="1">
    <source>
        <dbReference type="ARBA" id="ARBA00004733"/>
    </source>
</evidence>
<evidence type="ECO:0000256" key="9">
    <source>
        <dbReference type="RuleBase" id="RU003662"/>
    </source>
</evidence>